<comment type="caution">
    <text evidence="1">The sequence shown here is derived from an EMBL/GenBank/DDBJ whole genome shotgun (WGS) entry which is preliminary data.</text>
</comment>
<name>A0ACC1A1K5_9ROSI</name>
<keyword evidence="2" id="KW-1185">Reference proteome</keyword>
<evidence type="ECO:0000313" key="2">
    <source>
        <dbReference type="Proteomes" id="UP001164250"/>
    </source>
</evidence>
<dbReference type="Proteomes" id="UP001164250">
    <property type="component" value="Chromosome 12"/>
</dbReference>
<dbReference type="EMBL" id="CM047908">
    <property type="protein sequence ID" value="KAJ0080712.1"/>
    <property type="molecule type" value="Genomic_DNA"/>
</dbReference>
<proteinExistence type="predicted"/>
<gene>
    <name evidence="1" type="ORF">Patl1_10262</name>
</gene>
<reference evidence="2" key="1">
    <citation type="journal article" date="2023" name="G3 (Bethesda)">
        <title>Genome assembly and association tests identify interacting loci associated with vigor, precocity, and sex in interspecific pistachio rootstocks.</title>
        <authorList>
            <person name="Palmer W."/>
            <person name="Jacygrad E."/>
            <person name="Sagayaradj S."/>
            <person name="Cavanaugh K."/>
            <person name="Han R."/>
            <person name="Bertier L."/>
            <person name="Beede B."/>
            <person name="Kafkas S."/>
            <person name="Golino D."/>
            <person name="Preece J."/>
            <person name="Michelmore R."/>
        </authorList>
    </citation>
    <scope>NUCLEOTIDE SEQUENCE [LARGE SCALE GENOMIC DNA]</scope>
</reference>
<sequence>MNVKKVRWRFKWKINIKIIPLEEEFEHVAVWLSKGRSIVR</sequence>
<protein>
    <submittedName>
        <fullName evidence="1">Uncharacterized protein</fullName>
    </submittedName>
</protein>
<evidence type="ECO:0000313" key="1">
    <source>
        <dbReference type="EMBL" id="KAJ0080712.1"/>
    </source>
</evidence>
<accession>A0ACC1A1K5</accession>
<organism evidence="1 2">
    <name type="scientific">Pistacia atlantica</name>
    <dbReference type="NCBI Taxonomy" id="434234"/>
    <lineage>
        <taxon>Eukaryota</taxon>
        <taxon>Viridiplantae</taxon>
        <taxon>Streptophyta</taxon>
        <taxon>Embryophyta</taxon>
        <taxon>Tracheophyta</taxon>
        <taxon>Spermatophyta</taxon>
        <taxon>Magnoliopsida</taxon>
        <taxon>eudicotyledons</taxon>
        <taxon>Gunneridae</taxon>
        <taxon>Pentapetalae</taxon>
        <taxon>rosids</taxon>
        <taxon>malvids</taxon>
        <taxon>Sapindales</taxon>
        <taxon>Anacardiaceae</taxon>
        <taxon>Pistacia</taxon>
    </lineage>
</organism>